<reference evidence="1" key="1">
    <citation type="journal article" date="2015" name="Nature">
        <title>Complex archaea that bridge the gap between prokaryotes and eukaryotes.</title>
        <authorList>
            <person name="Spang A."/>
            <person name="Saw J.H."/>
            <person name="Jorgensen S.L."/>
            <person name="Zaremba-Niedzwiedzka K."/>
            <person name="Martijn J."/>
            <person name="Lind A.E."/>
            <person name="van Eijk R."/>
            <person name="Schleper C."/>
            <person name="Guy L."/>
            <person name="Ettema T.J."/>
        </authorList>
    </citation>
    <scope>NUCLEOTIDE SEQUENCE</scope>
</reference>
<comment type="caution">
    <text evidence="1">The sequence shown here is derived from an EMBL/GenBank/DDBJ whole genome shotgun (WGS) entry which is preliminary data.</text>
</comment>
<protein>
    <submittedName>
        <fullName evidence="1">Uncharacterized protein</fullName>
    </submittedName>
</protein>
<evidence type="ECO:0000313" key="1">
    <source>
        <dbReference type="EMBL" id="KKN68042.1"/>
    </source>
</evidence>
<accession>A0A0F9SZM6</accession>
<gene>
    <name evidence="1" type="ORF">LCGC14_0454960</name>
</gene>
<dbReference type="EMBL" id="LAZR01000459">
    <property type="protein sequence ID" value="KKN68042.1"/>
    <property type="molecule type" value="Genomic_DNA"/>
</dbReference>
<sequence>MSVKVCESEQAYRELELSGKLKQAGQLYAVGIRSTAILDLLARARAWSYNIGEQVPCPPGFDRTTWNDVLDNLVFKQLGNHRCLDCGGFFRDMQRSHCYINFGKTEVIRCPTCGGTATEVIGCTEEAV</sequence>
<organism evidence="1">
    <name type="scientific">marine sediment metagenome</name>
    <dbReference type="NCBI Taxonomy" id="412755"/>
    <lineage>
        <taxon>unclassified sequences</taxon>
        <taxon>metagenomes</taxon>
        <taxon>ecological metagenomes</taxon>
    </lineage>
</organism>
<name>A0A0F9SZM6_9ZZZZ</name>
<proteinExistence type="predicted"/>
<dbReference type="AlphaFoldDB" id="A0A0F9SZM6"/>